<evidence type="ECO:0000313" key="3">
    <source>
        <dbReference type="Proteomes" id="UP001338582"/>
    </source>
</evidence>
<accession>A0AAX4HG41</accession>
<dbReference type="Proteomes" id="UP001338582">
    <property type="component" value="Chromosome 6"/>
</dbReference>
<feature type="compositionally biased region" description="Basic and acidic residues" evidence="1">
    <location>
        <begin position="13"/>
        <end position="24"/>
    </location>
</feature>
<reference evidence="2 3" key="1">
    <citation type="submission" date="2023-10" db="EMBL/GenBank/DDBJ databases">
        <title>Draft Genome Sequence of Candida saopaulonensis from a very Premature Infant with Sepsis.</title>
        <authorList>
            <person name="Ning Y."/>
            <person name="Dai R."/>
            <person name="Xiao M."/>
            <person name="Xu Y."/>
            <person name="Yan Q."/>
            <person name="Zhang L."/>
        </authorList>
    </citation>
    <scope>NUCLEOTIDE SEQUENCE [LARGE SCALE GENOMIC DNA]</scope>
    <source>
        <strain evidence="2 3">19XY460</strain>
    </source>
</reference>
<feature type="region of interest" description="Disordered" evidence="1">
    <location>
        <begin position="46"/>
        <end position="72"/>
    </location>
</feature>
<protein>
    <submittedName>
        <fullName evidence="2">Uncharacterized protein</fullName>
    </submittedName>
</protein>
<proteinExistence type="predicted"/>
<feature type="region of interest" description="Disordered" evidence="1">
    <location>
        <begin position="1"/>
        <end position="24"/>
    </location>
</feature>
<dbReference type="EMBL" id="CP138899">
    <property type="protein sequence ID" value="WPK27217.1"/>
    <property type="molecule type" value="Genomic_DNA"/>
</dbReference>
<gene>
    <name evidence="2" type="ORF">PUMCH_004594</name>
</gene>
<dbReference type="AlphaFoldDB" id="A0AAX4HG41"/>
<evidence type="ECO:0000256" key="1">
    <source>
        <dbReference type="SAM" id="MobiDB-lite"/>
    </source>
</evidence>
<dbReference type="KEGG" id="asau:88175654"/>
<feature type="compositionally biased region" description="Basic and acidic residues" evidence="1">
    <location>
        <begin position="60"/>
        <end position="72"/>
    </location>
</feature>
<keyword evidence="3" id="KW-1185">Reference proteome</keyword>
<organism evidence="2 3">
    <name type="scientific">Australozyma saopauloensis</name>
    <dbReference type="NCBI Taxonomy" id="291208"/>
    <lineage>
        <taxon>Eukaryota</taxon>
        <taxon>Fungi</taxon>
        <taxon>Dikarya</taxon>
        <taxon>Ascomycota</taxon>
        <taxon>Saccharomycotina</taxon>
        <taxon>Pichiomycetes</taxon>
        <taxon>Metschnikowiaceae</taxon>
        <taxon>Australozyma</taxon>
    </lineage>
</organism>
<name>A0AAX4HG41_9ASCO</name>
<dbReference type="RefSeq" id="XP_062879595.1">
    <property type="nucleotide sequence ID" value="XM_063023525.1"/>
</dbReference>
<dbReference type="GeneID" id="88175654"/>
<sequence length="193" mass="21667">MRSMSPNVCPKITGDRDNGMDGRRQRPWCRMHGGSSAQCSVMAEKRSSFRITENPAGPELPKEPKEEKHEKNTHPYLLLPPSDVALISVHLKFLVLQVRQDRRGLPSPIPPTYCPMHINALQGNHAALAGIYGVHQPIRSQIVFFGPAGNTSTGCKKHSPCRTPSHRLISLLYLLIAARHRRLLTISDHIRHR</sequence>
<evidence type="ECO:0000313" key="2">
    <source>
        <dbReference type="EMBL" id="WPK27217.1"/>
    </source>
</evidence>